<protein>
    <recommendedName>
        <fullName evidence="4">DUF420 domain-containing protein</fullName>
    </recommendedName>
</protein>
<sequence>MTYETAAWILLMLGLVVVLLTRLRLGRSESGAQTVGPGILNLHTVNGLAAFAVSLVYQLAGHDRPVGALAVGLWIVEAVLGLMILLRWLPVHGRHATRLGSDGWTDGPWLSIVAHVGMAIGVGLLAWWFVAGLV</sequence>
<dbReference type="RefSeq" id="WP_039345045.1">
    <property type="nucleotide sequence ID" value="NZ_PGEZ01000002.1"/>
</dbReference>
<keyword evidence="1" id="KW-1133">Transmembrane helix</keyword>
<gene>
    <name evidence="2" type="ORF">CLV56_3176</name>
</gene>
<accession>A0A0B2BQ95</accession>
<comment type="caution">
    <text evidence="2">The sequence shown here is derived from an EMBL/GenBank/DDBJ whole genome shotgun (WGS) entry which is preliminary data.</text>
</comment>
<proteinExistence type="predicted"/>
<name>A0A0B2BQ95_9ACTN</name>
<feature type="transmembrane region" description="Helical" evidence="1">
    <location>
        <begin position="109"/>
        <end position="130"/>
    </location>
</feature>
<evidence type="ECO:0000256" key="1">
    <source>
        <dbReference type="SAM" id="Phobius"/>
    </source>
</evidence>
<evidence type="ECO:0008006" key="4">
    <source>
        <dbReference type="Google" id="ProtNLM"/>
    </source>
</evidence>
<reference evidence="2 3" key="1">
    <citation type="submission" date="2017-11" db="EMBL/GenBank/DDBJ databases">
        <title>Genomic Encyclopedia of Archaeal and Bacterial Type Strains, Phase II (KMG-II): From Individual Species to Whole Genera.</title>
        <authorList>
            <person name="Goeker M."/>
        </authorList>
    </citation>
    <scope>NUCLEOTIDE SEQUENCE [LARGE SCALE GENOMIC DNA]</scope>
    <source>
        <strain evidence="2 3">DSM 27763</strain>
    </source>
</reference>
<dbReference type="Proteomes" id="UP000230842">
    <property type="component" value="Unassembled WGS sequence"/>
</dbReference>
<evidence type="ECO:0000313" key="3">
    <source>
        <dbReference type="Proteomes" id="UP000230842"/>
    </source>
</evidence>
<dbReference type="OrthoDB" id="4868296at2"/>
<feature type="transmembrane region" description="Helical" evidence="1">
    <location>
        <begin position="66"/>
        <end position="89"/>
    </location>
</feature>
<feature type="transmembrane region" description="Helical" evidence="1">
    <location>
        <begin position="6"/>
        <end position="25"/>
    </location>
</feature>
<evidence type="ECO:0000313" key="2">
    <source>
        <dbReference type="EMBL" id="PJJ53685.1"/>
    </source>
</evidence>
<keyword evidence="1" id="KW-0472">Membrane</keyword>
<feature type="transmembrane region" description="Helical" evidence="1">
    <location>
        <begin position="37"/>
        <end position="60"/>
    </location>
</feature>
<dbReference type="AlphaFoldDB" id="A0A0B2BQ95"/>
<keyword evidence="1" id="KW-0812">Transmembrane</keyword>
<dbReference type="EMBL" id="PGEZ01000002">
    <property type="protein sequence ID" value="PJJ53685.1"/>
    <property type="molecule type" value="Genomic_DNA"/>
</dbReference>
<keyword evidence="3" id="KW-1185">Reference proteome</keyword>
<organism evidence="2 3">
    <name type="scientific">Mumia flava</name>
    <dbReference type="NCBI Taxonomy" id="1348852"/>
    <lineage>
        <taxon>Bacteria</taxon>
        <taxon>Bacillati</taxon>
        <taxon>Actinomycetota</taxon>
        <taxon>Actinomycetes</taxon>
        <taxon>Propionibacteriales</taxon>
        <taxon>Nocardioidaceae</taxon>
        <taxon>Mumia</taxon>
    </lineage>
</organism>